<dbReference type="HOGENOM" id="CLU_029507_0_1_1"/>
<name>J9DP03_EDHAE</name>
<evidence type="ECO:0000256" key="1">
    <source>
        <dbReference type="ARBA" id="ARBA00006926"/>
    </source>
</evidence>
<evidence type="ECO:0000256" key="3">
    <source>
        <dbReference type="ARBA" id="ARBA00023002"/>
    </source>
</evidence>
<dbReference type="GO" id="GO:0140824">
    <property type="term" value="F:thioredoxin-dependent peroxiredoxin activity"/>
    <property type="evidence" value="ECO:0007669"/>
    <property type="project" value="UniProtKB-EC"/>
</dbReference>
<protein>
    <recommendedName>
        <fullName evidence="6">Glutathione peroxidase</fullName>
    </recommendedName>
</protein>
<gene>
    <name evidence="7" type="ORF">EDEG_02551</name>
</gene>
<keyword evidence="3 6" id="KW-0560">Oxidoreductase</keyword>
<reference evidence="7 8" key="1">
    <citation type="submission" date="2011-08" db="EMBL/GenBank/DDBJ databases">
        <authorList>
            <person name="Liu Z.J."/>
            <person name="Shi F.L."/>
            <person name="Lu J.Q."/>
            <person name="Li M."/>
            <person name="Wang Z.L."/>
        </authorList>
    </citation>
    <scope>NUCLEOTIDE SEQUENCE [LARGE SCALE GENOMIC DNA]</scope>
    <source>
        <strain evidence="7 8">USNM 41457</strain>
    </source>
</reference>
<dbReference type="SUPFAM" id="SSF52833">
    <property type="entry name" value="Thioredoxin-like"/>
    <property type="match status" value="1"/>
</dbReference>
<keyword evidence="8" id="KW-1185">Reference proteome</keyword>
<evidence type="ECO:0000313" key="8">
    <source>
        <dbReference type="Proteomes" id="UP000003163"/>
    </source>
</evidence>
<dbReference type="Proteomes" id="UP000003163">
    <property type="component" value="Unassembled WGS sequence"/>
</dbReference>
<dbReference type="Pfam" id="PF00255">
    <property type="entry name" value="GSHPx"/>
    <property type="match status" value="1"/>
</dbReference>
<dbReference type="InterPro" id="IPR029759">
    <property type="entry name" value="GPX_AS"/>
</dbReference>
<dbReference type="InterPro" id="IPR036249">
    <property type="entry name" value="Thioredoxin-like_sf"/>
</dbReference>
<dbReference type="PROSITE" id="PS00460">
    <property type="entry name" value="GLUTATHIONE_PEROXID_1"/>
    <property type="match status" value="1"/>
</dbReference>
<reference evidence="8" key="2">
    <citation type="submission" date="2015-07" db="EMBL/GenBank/DDBJ databases">
        <title>Contrasting host-pathogen interactions and genome evolution in two generalist and specialist microsporidian pathogens of mosquitoes.</title>
        <authorList>
            <consortium name="The Broad Institute Genomics Platform"/>
            <consortium name="The Broad Institute Genome Sequencing Center for Infectious Disease"/>
            <person name="Cuomo C.A."/>
            <person name="Sanscrainte N.D."/>
            <person name="Goldberg J.M."/>
            <person name="Heiman D."/>
            <person name="Young S."/>
            <person name="Zeng Q."/>
            <person name="Becnel J.J."/>
            <person name="Birren B.W."/>
        </authorList>
    </citation>
    <scope>NUCLEOTIDE SEQUENCE [LARGE SCALE GENOMIC DNA]</scope>
    <source>
        <strain evidence="8">USNM 41457</strain>
    </source>
</reference>
<evidence type="ECO:0000256" key="6">
    <source>
        <dbReference type="RuleBase" id="RU000499"/>
    </source>
</evidence>
<dbReference type="CDD" id="cd00340">
    <property type="entry name" value="GSH_Peroxidase"/>
    <property type="match status" value="1"/>
</dbReference>
<accession>J9DP03</accession>
<dbReference type="InParanoid" id="J9DP03"/>
<evidence type="ECO:0000256" key="2">
    <source>
        <dbReference type="ARBA" id="ARBA00022559"/>
    </source>
</evidence>
<dbReference type="PROSITE" id="PS51355">
    <property type="entry name" value="GLUTATHIONE_PEROXID_3"/>
    <property type="match status" value="1"/>
</dbReference>
<evidence type="ECO:0000256" key="5">
    <source>
        <dbReference type="PIRSR" id="PIRSR000303-1"/>
    </source>
</evidence>
<evidence type="ECO:0000256" key="4">
    <source>
        <dbReference type="ARBA" id="ARBA00049091"/>
    </source>
</evidence>
<dbReference type="GO" id="GO:0006979">
    <property type="term" value="P:response to oxidative stress"/>
    <property type="evidence" value="ECO:0007669"/>
    <property type="project" value="InterPro"/>
</dbReference>
<dbReference type="AlphaFoldDB" id="J9DP03"/>
<dbReference type="InterPro" id="IPR000889">
    <property type="entry name" value="Glutathione_peroxidase"/>
</dbReference>
<comment type="similarity">
    <text evidence="1 6">Belongs to the glutathione peroxidase family.</text>
</comment>
<dbReference type="VEuPathDB" id="MicrosporidiaDB:EDEG_02551"/>
<dbReference type="OMA" id="TFPMTEK"/>
<dbReference type="PIRSF" id="PIRSF000303">
    <property type="entry name" value="Glutathion_perox"/>
    <property type="match status" value="1"/>
</dbReference>
<dbReference type="STRING" id="1003232.J9DP03"/>
<dbReference type="PANTHER" id="PTHR11592">
    <property type="entry name" value="GLUTATHIONE PEROXIDASE"/>
    <property type="match status" value="1"/>
</dbReference>
<dbReference type="PANTHER" id="PTHR11592:SF78">
    <property type="entry name" value="GLUTATHIONE PEROXIDASE"/>
    <property type="match status" value="1"/>
</dbReference>
<comment type="catalytic activity">
    <reaction evidence="4">
        <text>a hydroperoxide + [thioredoxin]-dithiol = an alcohol + [thioredoxin]-disulfide + H2O</text>
        <dbReference type="Rhea" id="RHEA:62620"/>
        <dbReference type="Rhea" id="RHEA-COMP:10698"/>
        <dbReference type="Rhea" id="RHEA-COMP:10700"/>
        <dbReference type="ChEBI" id="CHEBI:15377"/>
        <dbReference type="ChEBI" id="CHEBI:29950"/>
        <dbReference type="ChEBI" id="CHEBI:30879"/>
        <dbReference type="ChEBI" id="CHEBI:35924"/>
        <dbReference type="ChEBI" id="CHEBI:50058"/>
        <dbReference type="EC" id="1.11.1.24"/>
    </reaction>
</comment>
<sequence>MKKSIYDIEITDTNNKTTTLAQFKGQVLIIVNVASKCGLAQKNYEALSELIDDFYDEGLRILLFPCNNFLKQEPGEMKEIEEMVKNINKRFILFNKINVIEKGLMSYIGEHNGDQHELYKYLTENFYNGWMGKSIKWNFTKFIINRSGKIVGRFGPSDYLKSNNALLLKAMETRKTQSSNEIDENLENITSE</sequence>
<dbReference type="Gene3D" id="3.40.30.10">
    <property type="entry name" value="Glutaredoxin"/>
    <property type="match status" value="1"/>
</dbReference>
<comment type="caution">
    <text evidence="7">The sequence shown here is derived from an EMBL/GenBank/DDBJ whole genome shotgun (WGS) entry which is preliminary data.</text>
</comment>
<organism evidence="7 8">
    <name type="scientific">Edhazardia aedis (strain USNM 41457)</name>
    <name type="common">Microsporidian parasite</name>
    <dbReference type="NCBI Taxonomy" id="1003232"/>
    <lineage>
        <taxon>Eukaryota</taxon>
        <taxon>Fungi</taxon>
        <taxon>Fungi incertae sedis</taxon>
        <taxon>Microsporidia</taxon>
        <taxon>Edhazardia</taxon>
    </lineage>
</organism>
<feature type="active site" evidence="5">
    <location>
        <position position="37"/>
    </location>
</feature>
<dbReference type="PRINTS" id="PR01011">
    <property type="entry name" value="GLUTPROXDASE"/>
</dbReference>
<dbReference type="EMBL" id="AFBI03000046">
    <property type="protein sequence ID" value="EJW03072.1"/>
    <property type="molecule type" value="Genomic_DNA"/>
</dbReference>
<evidence type="ECO:0000313" key="7">
    <source>
        <dbReference type="EMBL" id="EJW03072.1"/>
    </source>
</evidence>
<dbReference type="FunCoup" id="J9DP03">
    <property type="interactions" value="42"/>
</dbReference>
<proteinExistence type="inferred from homology"/>
<keyword evidence="2 6" id="KW-0575">Peroxidase</keyword>
<dbReference type="OrthoDB" id="446890at2759"/>